<feature type="binding site" evidence="7">
    <location>
        <position position="220"/>
    </location>
    <ligand>
        <name>substrate</name>
    </ligand>
</feature>
<feature type="binding site" evidence="7">
    <location>
        <position position="182"/>
    </location>
    <ligand>
        <name>substrate</name>
    </ligand>
</feature>
<organism evidence="10 11">
    <name type="scientific">Levilactobacillus bambusae</name>
    <dbReference type="NCBI Taxonomy" id="2024736"/>
    <lineage>
        <taxon>Bacteria</taxon>
        <taxon>Bacillati</taxon>
        <taxon>Bacillota</taxon>
        <taxon>Bacilli</taxon>
        <taxon>Lactobacillales</taxon>
        <taxon>Lactobacillaceae</taxon>
        <taxon>Levilactobacillus</taxon>
    </lineage>
</organism>
<feature type="active site" description="Proton acceptor" evidence="7">
    <location>
        <position position="244"/>
    </location>
</feature>
<keyword evidence="4 7" id="KW-0521">NADP</keyword>
<comment type="catalytic activity">
    <reaction evidence="7">
        <text>D-glucose 6-phosphate + NADP(+) = 6-phospho-D-glucono-1,5-lactone + NADPH + H(+)</text>
        <dbReference type="Rhea" id="RHEA:15841"/>
        <dbReference type="ChEBI" id="CHEBI:15378"/>
        <dbReference type="ChEBI" id="CHEBI:57783"/>
        <dbReference type="ChEBI" id="CHEBI:57955"/>
        <dbReference type="ChEBI" id="CHEBI:58349"/>
        <dbReference type="ChEBI" id="CHEBI:61548"/>
        <dbReference type="EC" id="1.1.1.49"/>
    </reaction>
</comment>
<evidence type="ECO:0000256" key="6">
    <source>
        <dbReference type="ARBA" id="ARBA00023277"/>
    </source>
</evidence>
<gene>
    <name evidence="7" type="primary">zwf</name>
    <name evidence="10" type="ORF">DCM90_07370</name>
</gene>
<keyword evidence="6 7" id="KW-0119">Carbohydrate metabolism</keyword>
<dbReference type="PANTHER" id="PTHR23429:SF0">
    <property type="entry name" value="GLUCOSE-6-PHOSPHATE 1-DEHYDROGENASE"/>
    <property type="match status" value="1"/>
</dbReference>
<comment type="pathway">
    <text evidence="1 7">Carbohydrate degradation; pentose phosphate pathway; D-ribulose 5-phosphate from D-glucose 6-phosphate (oxidative stage): step 1/3.</text>
</comment>
<dbReference type="UniPathway" id="UPA00115">
    <property type="reaction ID" value="UER00408"/>
</dbReference>
<dbReference type="PIRSF" id="PIRSF000110">
    <property type="entry name" value="G6PD"/>
    <property type="match status" value="1"/>
</dbReference>
<comment type="caution">
    <text evidence="10">The sequence shown here is derived from an EMBL/GenBank/DDBJ whole genome shotgun (WGS) entry which is preliminary data.</text>
</comment>
<keyword evidence="11" id="KW-1185">Reference proteome</keyword>
<dbReference type="InterPro" id="IPR036291">
    <property type="entry name" value="NAD(P)-bd_dom_sf"/>
</dbReference>
<dbReference type="PANTHER" id="PTHR23429">
    <property type="entry name" value="GLUCOSE-6-PHOSPHATE 1-DEHYDROGENASE G6PD"/>
    <property type="match status" value="1"/>
</dbReference>
<dbReference type="SUPFAM" id="SSF51735">
    <property type="entry name" value="NAD(P)-binding Rossmann-fold domains"/>
    <property type="match status" value="1"/>
</dbReference>
<dbReference type="AlphaFoldDB" id="A0A2V1MYM9"/>
<evidence type="ECO:0000256" key="4">
    <source>
        <dbReference type="ARBA" id="ARBA00022857"/>
    </source>
</evidence>
<dbReference type="GO" id="GO:0009051">
    <property type="term" value="P:pentose-phosphate shunt, oxidative branch"/>
    <property type="evidence" value="ECO:0007669"/>
    <property type="project" value="TreeGrafter"/>
</dbReference>
<dbReference type="GO" id="GO:0005829">
    <property type="term" value="C:cytosol"/>
    <property type="evidence" value="ECO:0007669"/>
    <property type="project" value="TreeGrafter"/>
</dbReference>
<dbReference type="InterPro" id="IPR022674">
    <property type="entry name" value="G6P_DH_NAD-bd"/>
</dbReference>
<feature type="domain" description="Glucose-6-phosphate dehydrogenase NAD-binding" evidence="8">
    <location>
        <begin position="11"/>
        <end position="191"/>
    </location>
</feature>
<feature type="binding site" evidence="7">
    <location>
        <position position="152"/>
    </location>
    <ligand>
        <name>NADP(+)</name>
        <dbReference type="ChEBI" id="CHEBI:58349"/>
    </ligand>
</feature>
<feature type="binding site" evidence="7">
    <location>
        <begin position="88"/>
        <end position="89"/>
    </location>
    <ligand>
        <name>NADP(+)</name>
        <dbReference type="ChEBI" id="CHEBI:58349"/>
    </ligand>
</feature>
<dbReference type="GO" id="GO:0050661">
    <property type="term" value="F:NADP binding"/>
    <property type="evidence" value="ECO:0007669"/>
    <property type="project" value="UniProtKB-UniRule"/>
</dbReference>
<accession>A0A2V1MYM9</accession>
<dbReference type="InterPro" id="IPR001282">
    <property type="entry name" value="G6P_DH"/>
</dbReference>
<feature type="binding site" evidence="7">
    <location>
        <position position="340"/>
    </location>
    <ligand>
        <name>substrate</name>
    </ligand>
</feature>
<dbReference type="PRINTS" id="PR00079">
    <property type="entry name" value="G6PDHDRGNASE"/>
</dbReference>
<evidence type="ECO:0000256" key="7">
    <source>
        <dbReference type="HAMAP-Rule" id="MF_00966"/>
    </source>
</evidence>
<keyword evidence="3 7" id="KW-0313">Glucose metabolism</keyword>
<dbReference type="PROSITE" id="PS00069">
    <property type="entry name" value="G6P_DEHYDROGENASE"/>
    <property type="match status" value="1"/>
</dbReference>
<feature type="binding site" evidence="7">
    <location>
        <position position="47"/>
    </location>
    <ligand>
        <name>NADP(+)</name>
        <dbReference type="ChEBI" id="CHEBI:58349"/>
    </ligand>
</feature>
<dbReference type="OrthoDB" id="9802739at2"/>
<feature type="binding site" evidence="7">
    <location>
        <position position="239"/>
    </location>
    <ligand>
        <name>substrate</name>
    </ligand>
</feature>
<dbReference type="HAMAP" id="MF_00966">
    <property type="entry name" value="G6PD"/>
    <property type="match status" value="1"/>
</dbReference>
<evidence type="ECO:0000256" key="5">
    <source>
        <dbReference type="ARBA" id="ARBA00023002"/>
    </source>
</evidence>
<comment type="similarity">
    <text evidence="2 7">Belongs to the glucose-6-phosphate dehydrogenase family.</text>
</comment>
<comment type="function">
    <text evidence="7">Catalyzes the oxidation of glucose 6-phosphate to 6-phosphogluconolactone.</text>
</comment>
<evidence type="ECO:0000259" key="8">
    <source>
        <dbReference type="Pfam" id="PF00479"/>
    </source>
</evidence>
<dbReference type="InterPro" id="IPR019796">
    <property type="entry name" value="G6P_DH_AS"/>
</dbReference>
<dbReference type="EC" id="1.1.1.49" evidence="7"/>
<keyword evidence="5 7" id="KW-0560">Oxidoreductase</keyword>
<protein>
    <recommendedName>
        <fullName evidence="7">Glucose-6-phosphate 1-dehydrogenase</fullName>
        <shortName evidence="7">G6PD</shortName>
        <ecNumber evidence="7">1.1.1.49</ecNumber>
    </recommendedName>
</protein>
<evidence type="ECO:0000313" key="11">
    <source>
        <dbReference type="Proteomes" id="UP000245080"/>
    </source>
</evidence>
<dbReference type="Gene3D" id="3.30.360.10">
    <property type="entry name" value="Dihydrodipicolinate Reductase, domain 2"/>
    <property type="match status" value="1"/>
</dbReference>
<dbReference type="Pfam" id="PF02781">
    <property type="entry name" value="G6PD_C"/>
    <property type="match status" value="1"/>
</dbReference>
<feature type="binding site" evidence="7">
    <location>
        <begin position="13"/>
        <end position="20"/>
    </location>
    <ligand>
        <name>NADP(+)</name>
        <dbReference type="ChEBI" id="CHEBI:58349"/>
    </ligand>
</feature>
<dbReference type="Pfam" id="PF00479">
    <property type="entry name" value="G6PD_N"/>
    <property type="match status" value="1"/>
</dbReference>
<dbReference type="InterPro" id="IPR022675">
    <property type="entry name" value="G6P_DH_C"/>
</dbReference>
<evidence type="ECO:0000259" key="9">
    <source>
        <dbReference type="Pfam" id="PF02781"/>
    </source>
</evidence>
<name>A0A2V1MYM9_9LACO</name>
<evidence type="ECO:0000256" key="2">
    <source>
        <dbReference type="ARBA" id="ARBA00009975"/>
    </source>
</evidence>
<feature type="binding site" evidence="7">
    <location>
        <position position="345"/>
    </location>
    <ligand>
        <name>substrate</name>
    </ligand>
</feature>
<sequence>MATERDAEFLMFGATGDLAKRKLYPSLYNLYQKGTLGTHFVLLGTSRAKLNDDEFRDVVKQSLVHAGEKADTKEAAEFLSRFYYVQHDVTDKAHYSVLRDRLNELDKKYKANGNRIFYLSMAPQFFGPVAGYIKTEGLQSTNGGFNRLVIEKPFGRDFESAKKLNDELSKSFDENQIFRIDHYLGKEMIQNIMALRFGNTVLESLWNNRYIDNIQVTLAEKLGVEERAGYYDNSGALRDMVQNHIMQIVSLLAMEQPVAFLDSDIRTEKVKALRSLRVYDVAEAATNFIRGQYGSYGDEPDYRHEDDVPRDSNTETFVAGKLLFDNYRWSGTPFYIRTGKKLAGKFTRIDVVFKKPLVDIFAFPQSGEKPLSANVLTIFVEPNAGFSLQLNAKNNEPGFQTEPVNLTYMIDQAHSDQTPEPYERLLHDVLKGDGTNFSSWSEVAYSWKFVDQIRRVWDLSEPDFPNYTPYSMGPASAHELLERDHREWVYHLNH</sequence>
<reference evidence="10 11" key="1">
    <citation type="journal article" date="2018" name="Int. J. Syst. Evol. Microbiol.">
        <title>Lactobacillus bambusae sp. nov., isolated from a traditional fermented Ma-bamboo shoots of Taiwan.</title>
        <authorList>
            <person name="Wang L.-T."/>
        </authorList>
    </citation>
    <scope>NUCLEOTIDE SEQUENCE [LARGE SCALE GENOMIC DNA]</scope>
    <source>
        <strain evidence="10 11">BS-W1</strain>
    </source>
</reference>
<dbReference type="Gene3D" id="3.40.50.720">
    <property type="entry name" value="NAD(P)-binding Rossmann-like Domain"/>
    <property type="match status" value="1"/>
</dbReference>
<dbReference type="GO" id="GO:0006006">
    <property type="term" value="P:glucose metabolic process"/>
    <property type="evidence" value="ECO:0007669"/>
    <property type="project" value="UniProtKB-KW"/>
</dbReference>
<dbReference type="GO" id="GO:0004345">
    <property type="term" value="F:glucose-6-phosphate dehydrogenase activity"/>
    <property type="evidence" value="ECO:0007669"/>
    <property type="project" value="UniProtKB-UniRule"/>
</dbReference>
<dbReference type="SUPFAM" id="SSF55347">
    <property type="entry name" value="Glyceraldehyde-3-phosphate dehydrogenase-like, C-terminal domain"/>
    <property type="match status" value="1"/>
</dbReference>
<evidence type="ECO:0000256" key="1">
    <source>
        <dbReference type="ARBA" id="ARBA00004937"/>
    </source>
</evidence>
<evidence type="ECO:0000256" key="3">
    <source>
        <dbReference type="ARBA" id="ARBA00022526"/>
    </source>
</evidence>
<evidence type="ECO:0000313" key="10">
    <source>
        <dbReference type="EMBL" id="PWF99872.1"/>
    </source>
</evidence>
<feature type="binding site" evidence="7">
    <location>
        <position position="186"/>
    </location>
    <ligand>
        <name>substrate</name>
    </ligand>
</feature>
<feature type="domain" description="Glucose-6-phosphate dehydrogenase C-terminal" evidence="9">
    <location>
        <begin position="193"/>
        <end position="488"/>
    </location>
</feature>
<dbReference type="Proteomes" id="UP000245080">
    <property type="component" value="Unassembled WGS sequence"/>
</dbReference>
<dbReference type="NCBIfam" id="TIGR00871">
    <property type="entry name" value="zwf"/>
    <property type="match status" value="1"/>
</dbReference>
<proteinExistence type="inferred from homology"/>
<dbReference type="EMBL" id="QCXQ01000003">
    <property type="protein sequence ID" value="PWF99872.1"/>
    <property type="molecule type" value="Genomic_DNA"/>
</dbReference>